<evidence type="ECO:0000313" key="2">
    <source>
        <dbReference type="Proteomes" id="UP000250321"/>
    </source>
</evidence>
<name>A0A314Y4J3_PRUYE</name>
<keyword evidence="2" id="KW-1185">Reference proteome</keyword>
<dbReference type="PANTHER" id="PTHR33358">
    <property type="entry name" value="F-BOX PROTEIN WITH A DOMAIN PROTEIN"/>
    <property type="match status" value="1"/>
</dbReference>
<dbReference type="OrthoDB" id="1897643at2759"/>
<organism evidence="1 2">
    <name type="scientific">Prunus yedoensis var. nudiflora</name>
    <dbReference type="NCBI Taxonomy" id="2094558"/>
    <lineage>
        <taxon>Eukaryota</taxon>
        <taxon>Viridiplantae</taxon>
        <taxon>Streptophyta</taxon>
        <taxon>Embryophyta</taxon>
        <taxon>Tracheophyta</taxon>
        <taxon>Spermatophyta</taxon>
        <taxon>Magnoliopsida</taxon>
        <taxon>eudicotyledons</taxon>
        <taxon>Gunneridae</taxon>
        <taxon>Pentapetalae</taxon>
        <taxon>rosids</taxon>
        <taxon>fabids</taxon>
        <taxon>Rosales</taxon>
        <taxon>Rosaceae</taxon>
        <taxon>Amygdaloideae</taxon>
        <taxon>Amygdaleae</taxon>
        <taxon>Prunus</taxon>
    </lineage>
</organism>
<dbReference type="Proteomes" id="UP000250321">
    <property type="component" value="Unassembled WGS sequence"/>
</dbReference>
<dbReference type="STRING" id="2094558.A0A314Y4J3"/>
<dbReference type="AlphaFoldDB" id="A0A314Y4J3"/>
<protein>
    <submittedName>
        <fullName evidence="1">Putative F-box protein</fullName>
    </submittedName>
</protein>
<dbReference type="Pfam" id="PF14476">
    <property type="entry name" value="Chloroplast_duf"/>
    <property type="match status" value="1"/>
</dbReference>
<reference evidence="1 2" key="1">
    <citation type="submission" date="2018-02" db="EMBL/GenBank/DDBJ databases">
        <title>Draft genome of wild Prunus yedoensis var. nudiflora.</title>
        <authorList>
            <person name="Baek S."/>
            <person name="Kim J.-H."/>
            <person name="Choi K."/>
            <person name="Kim G.-B."/>
            <person name="Cho A."/>
            <person name="Jang H."/>
            <person name="Shin C.-H."/>
            <person name="Yu H.-J."/>
            <person name="Mun J.-H."/>
        </authorList>
    </citation>
    <scope>NUCLEOTIDE SEQUENCE [LARGE SCALE GENOMIC DNA]</scope>
    <source>
        <strain evidence="2">cv. Jeju island</strain>
        <tissue evidence="1">Leaf</tissue>
    </source>
</reference>
<proteinExistence type="predicted"/>
<accession>A0A314Y4J3</accession>
<dbReference type="PANTHER" id="PTHR33358:SF16">
    <property type="entry name" value="F-BOX PROTEIN"/>
    <property type="match status" value="1"/>
</dbReference>
<sequence length="72" mass="7198">MAISGPILTGLAALGSAFVGSSGTYGVWGVMAGVICGALASVVNTLEHGGQVGWWLKCIEAMLVSSGSCKRL</sequence>
<evidence type="ECO:0000313" key="1">
    <source>
        <dbReference type="EMBL" id="PQQ02965.1"/>
    </source>
</evidence>
<dbReference type="EMBL" id="PJQY01001396">
    <property type="protein sequence ID" value="PQQ02965.1"/>
    <property type="molecule type" value="Genomic_DNA"/>
</dbReference>
<comment type="caution">
    <text evidence="1">The sequence shown here is derived from an EMBL/GenBank/DDBJ whole genome shotgun (WGS) entry which is preliminary data.</text>
</comment>
<gene>
    <name evidence="1" type="ORF">Pyn_26167</name>
</gene>
<dbReference type="InterPro" id="IPR027949">
    <property type="entry name" value="Chloroplast_duf"/>
</dbReference>